<protein>
    <submittedName>
        <fullName evidence="1">Uncharacterized protein</fullName>
    </submittedName>
</protein>
<sequence>MIFKLDFRKAFNSIAWETPPTTLNPHGLPTQMGC</sequence>
<dbReference type="Proteomes" id="UP000015106">
    <property type="component" value="Chromosome 7"/>
</dbReference>
<accession>A0A8R7V7A3</accession>
<reference evidence="2" key="1">
    <citation type="journal article" date="2013" name="Nature">
        <title>Draft genome of the wheat A-genome progenitor Triticum urartu.</title>
        <authorList>
            <person name="Ling H.Q."/>
            <person name="Zhao S."/>
            <person name="Liu D."/>
            <person name="Wang J."/>
            <person name="Sun H."/>
            <person name="Zhang C."/>
            <person name="Fan H."/>
            <person name="Li D."/>
            <person name="Dong L."/>
            <person name="Tao Y."/>
            <person name="Gao C."/>
            <person name="Wu H."/>
            <person name="Li Y."/>
            <person name="Cui Y."/>
            <person name="Guo X."/>
            <person name="Zheng S."/>
            <person name="Wang B."/>
            <person name="Yu K."/>
            <person name="Liang Q."/>
            <person name="Yang W."/>
            <person name="Lou X."/>
            <person name="Chen J."/>
            <person name="Feng M."/>
            <person name="Jian J."/>
            <person name="Zhang X."/>
            <person name="Luo G."/>
            <person name="Jiang Y."/>
            <person name="Liu J."/>
            <person name="Wang Z."/>
            <person name="Sha Y."/>
            <person name="Zhang B."/>
            <person name="Wu H."/>
            <person name="Tang D."/>
            <person name="Shen Q."/>
            <person name="Xue P."/>
            <person name="Zou S."/>
            <person name="Wang X."/>
            <person name="Liu X."/>
            <person name="Wang F."/>
            <person name="Yang Y."/>
            <person name="An X."/>
            <person name="Dong Z."/>
            <person name="Zhang K."/>
            <person name="Zhang X."/>
            <person name="Luo M.C."/>
            <person name="Dvorak J."/>
            <person name="Tong Y."/>
            <person name="Wang J."/>
            <person name="Yang H."/>
            <person name="Li Z."/>
            <person name="Wang D."/>
            <person name="Zhang A."/>
            <person name="Wang J."/>
        </authorList>
    </citation>
    <scope>NUCLEOTIDE SEQUENCE</scope>
    <source>
        <strain evidence="2">cv. G1812</strain>
    </source>
</reference>
<keyword evidence="2" id="KW-1185">Reference proteome</keyword>
<dbReference type="AlphaFoldDB" id="A0A8R7V7A3"/>
<reference evidence="1" key="3">
    <citation type="submission" date="2022-06" db="UniProtKB">
        <authorList>
            <consortium name="EnsemblPlants"/>
        </authorList>
    </citation>
    <scope>IDENTIFICATION</scope>
</reference>
<dbReference type="Gramene" id="TuG1812G0700003034.01.T01">
    <property type="protein sequence ID" value="TuG1812G0700003034.01.T01.cds274437"/>
    <property type="gene ID" value="TuG1812G0700003034.01"/>
</dbReference>
<reference evidence="1" key="2">
    <citation type="submission" date="2018-03" db="EMBL/GenBank/DDBJ databases">
        <title>The Triticum urartu genome reveals the dynamic nature of wheat genome evolution.</title>
        <authorList>
            <person name="Ling H."/>
            <person name="Ma B."/>
            <person name="Shi X."/>
            <person name="Liu H."/>
            <person name="Dong L."/>
            <person name="Sun H."/>
            <person name="Cao Y."/>
            <person name="Gao Q."/>
            <person name="Zheng S."/>
            <person name="Li Y."/>
            <person name="Yu Y."/>
            <person name="Du H."/>
            <person name="Qi M."/>
            <person name="Li Y."/>
            <person name="Yu H."/>
            <person name="Cui Y."/>
            <person name="Wang N."/>
            <person name="Chen C."/>
            <person name="Wu H."/>
            <person name="Zhao Y."/>
            <person name="Zhang J."/>
            <person name="Li Y."/>
            <person name="Zhou W."/>
            <person name="Zhang B."/>
            <person name="Hu W."/>
            <person name="Eijk M."/>
            <person name="Tang J."/>
            <person name="Witsenboer H."/>
            <person name="Zhao S."/>
            <person name="Li Z."/>
            <person name="Zhang A."/>
            <person name="Wang D."/>
            <person name="Liang C."/>
        </authorList>
    </citation>
    <scope>NUCLEOTIDE SEQUENCE [LARGE SCALE GENOMIC DNA]</scope>
    <source>
        <strain evidence="1">cv. G1812</strain>
    </source>
</reference>
<name>A0A8R7V7A3_TRIUA</name>
<evidence type="ECO:0000313" key="2">
    <source>
        <dbReference type="Proteomes" id="UP000015106"/>
    </source>
</evidence>
<evidence type="ECO:0000313" key="1">
    <source>
        <dbReference type="EnsemblPlants" id="TuG1812G0700003034.01.T01.cds274437"/>
    </source>
</evidence>
<proteinExistence type="predicted"/>
<dbReference type="EnsemblPlants" id="TuG1812G0700003034.01.T01">
    <property type="protein sequence ID" value="TuG1812G0700003034.01.T01.cds274437"/>
    <property type="gene ID" value="TuG1812G0700003034.01"/>
</dbReference>
<organism evidence="1 2">
    <name type="scientific">Triticum urartu</name>
    <name type="common">Red wild einkorn</name>
    <name type="synonym">Crithodium urartu</name>
    <dbReference type="NCBI Taxonomy" id="4572"/>
    <lineage>
        <taxon>Eukaryota</taxon>
        <taxon>Viridiplantae</taxon>
        <taxon>Streptophyta</taxon>
        <taxon>Embryophyta</taxon>
        <taxon>Tracheophyta</taxon>
        <taxon>Spermatophyta</taxon>
        <taxon>Magnoliopsida</taxon>
        <taxon>Liliopsida</taxon>
        <taxon>Poales</taxon>
        <taxon>Poaceae</taxon>
        <taxon>BOP clade</taxon>
        <taxon>Pooideae</taxon>
        <taxon>Triticodae</taxon>
        <taxon>Triticeae</taxon>
        <taxon>Triticinae</taxon>
        <taxon>Triticum</taxon>
    </lineage>
</organism>